<proteinExistence type="inferred from homology"/>
<dbReference type="RefSeq" id="WP_072300165.1">
    <property type="nucleotide sequence ID" value="NZ_FPIP01000004.1"/>
</dbReference>
<evidence type="ECO:0000256" key="3">
    <source>
        <dbReference type="ARBA" id="ARBA00007931"/>
    </source>
</evidence>
<sequence>MGIIIAILIFGLIVTVHEFGHFICAKLSGIKVLEFSVGMGPKLLQKQKGETKYSLRALPVGGYCAMEGEDSTNSDPRSFRNAKLWKRMIVLVAGAAMNFVLGIVMLMILVCMMDQVPTTTIKGFSGQRNDDGTVTYYAESYETGLRHGDKLISIDGTRIYSTLDLNYIFDSITSNEGHKVVVKRDGKRKTLNDIFFEDKAEGGGVIDFGVVYKDKTPLTVIKGSGDIFMSMSHIVGLSLKQMLTGQLHKEDVSGPVGVVTAISEQTKNNESIVDAIYKLIYMTALITINVGIFNLLPIPGLDGGRLLFCLIELVRRKPVKPEHEGYVHLAGMVLLFGVMIFATYNDIARLITGG</sequence>
<dbReference type="InterPro" id="IPR036034">
    <property type="entry name" value="PDZ_sf"/>
</dbReference>
<evidence type="ECO:0000256" key="2">
    <source>
        <dbReference type="ARBA" id="ARBA00004141"/>
    </source>
</evidence>
<dbReference type="InterPro" id="IPR004387">
    <property type="entry name" value="Pept_M50_Zn"/>
</dbReference>
<keyword evidence="9" id="KW-0482">Metalloprotease</keyword>
<feature type="transmembrane region" description="Helical" evidence="11">
    <location>
        <begin position="325"/>
        <end position="344"/>
    </location>
</feature>
<keyword evidence="4 13" id="KW-0645">Protease</keyword>
<dbReference type="EMBL" id="FPIP01000004">
    <property type="protein sequence ID" value="SFW33526.1"/>
    <property type="molecule type" value="Genomic_DNA"/>
</dbReference>
<evidence type="ECO:0000256" key="1">
    <source>
        <dbReference type="ARBA" id="ARBA00001947"/>
    </source>
</evidence>
<accession>A0A1K1NGI8</accession>
<evidence type="ECO:0000256" key="8">
    <source>
        <dbReference type="ARBA" id="ARBA00022989"/>
    </source>
</evidence>
<feature type="transmembrane region" description="Helical" evidence="11">
    <location>
        <begin position="279"/>
        <end position="298"/>
    </location>
</feature>
<comment type="subcellular location">
    <subcellularLocation>
        <location evidence="2">Membrane</location>
        <topology evidence="2">Multi-pass membrane protein</topology>
    </subcellularLocation>
</comment>
<feature type="domain" description="Peptidase M50" evidence="12">
    <location>
        <begin position="6"/>
        <end position="337"/>
    </location>
</feature>
<organism evidence="13 14">
    <name type="scientific">Ruminococcus flavefaciens</name>
    <dbReference type="NCBI Taxonomy" id="1265"/>
    <lineage>
        <taxon>Bacteria</taxon>
        <taxon>Bacillati</taxon>
        <taxon>Bacillota</taxon>
        <taxon>Clostridia</taxon>
        <taxon>Eubacteriales</taxon>
        <taxon>Oscillospiraceae</taxon>
        <taxon>Ruminococcus</taxon>
    </lineage>
</organism>
<dbReference type="CDD" id="cd06163">
    <property type="entry name" value="S2P-M50_PDZ_RseP-like"/>
    <property type="match status" value="1"/>
</dbReference>
<dbReference type="PANTHER" id="PTHR42837">
    <property type="entry name" value="REGULATOR OF SIGMA-E PROTEASE RSEP"/>
    <property type="match status" value="1"/>
</dbReference>
<evidence type="ECO:0000259" key="12">
    <source>
        <dbReference type="Pfam" id="PF02163"/>
    </source>
</evidence>
<evidence type="ECO:0000256" key="10">
    <source>
        <dbReference type="ARBA" id="ARBA00023136"/>
    </source>
</evidence>
<evidence type="ECO:0000256" key="5">
    <source>
        <dbReference type="ARBA" id="ARBA00022692"/>
    </source>
</evidence>
<dbReference type="InterPro" id="IPR008915">
    <property type="entry name" value="Peptidase_M50"/>
</dbReference>
<dbReference type="GO" id="GO:0006508">
    <property type="term" value="P:proteolysis"/>
    <property type="evidence" value="ECO:0007669"/>
    <property type="project" value="UniProtKB-KW"/>
</dbReference>
<evidence type="ECO:0000256" key="4">
    <source>
        <dbReference type="ARBA" id="ARBA00022670"/>
    </source>
</evidence>
<reference evidence="13 14" key="1">
    <citation type="submission" date="2016-11" db="EMBL/GenBank/DDBJ databases">
        <authorList>
            <person name="Jaros S."/>
            <person name="Januszkiewicz K."/>
            <person name="Wedrychowicz H."/>
        </authorList>
    </citation>
    <scope>NUCLEOTIDE SEQUENCE [LARGE SCALE GENOMIC DNA]</scope>
    <source>
        <strain evidence="13 14">YL228</strain>
    </source>
</reference>
<evidence type="ECO:0000256" key="11">
    <source>
        <dbReference type="SAM" id="Phobius"/>
    </source>
</evidence>
<keyword evidence="7" id="KW-0862">Zinc</keyword>
<keyword evidence="6" id="KW-0378">Hydrolase</keyword>
<dbReference type="Proteomes" id="UP000183461">
    <property type="component" value="Unassembled WGS sequence"/>
</dbReference>
<comment type="similarity">
    <text evidence="3">Belongs to the peptidase M50B family.</text>
</comment>
<gene>
    <name evidence="13" type="ORF">SAMN02910280_1893</name>
</gene>
<evidence type="ECO:0000256" key="7">
    <source>
        <dbReference type="ARBA" id="ARBA00022833"/>
    </source>
</evidence>
<name>A0A1K1NGI8_RUMFL</name>
<dbReference type="Pfam" id="PF02163">
    <property type="entry name" value="Peptidase_M50"/>
    <property type="match status" value="1"/>
</dbReference>
<dbReference type="GO" id="GO:0016020">
    <property type="term" value="C:membrane"/>
    <property type="evidence" value="ECO:0007669"/>
    <property type="project" value="UniProtKB-SubCell"/>
</dbReference>
<dbReference type="SUPFAM" id="SSF50156">
    <property type="entry name" value="PDZ domain-like"/>
    <property type="match status" value="1"/>
</dbReference>
<evidence type="ECO:0000313" key="13">
    <source>
        <dbReference type="EMBL" id="SFW33526.1"/>
    </source>
</evidence>
<evidence type="ECO:0000256" key="6">
    <source>
        <dbReference type="ARBA" id="ARBA00022801"/>
    </source>
</evidence>
<keyword evidence="5 11" id="KW-0812">Transmembrane</keyword>
<protein>
    <submittedName>
        <fullName evidence="13">Regulator of sigma E protease</fullName>
    </submittedName>
</protein>
<comment type="cofactor">
    <cofactor evidence="1">
        <name>Zn(2+)</name>
        <dbReference type="ChEBI" id="CHEBI:29105"/>
    </cofactor>
</comment>
<dbReference type="AlphaFoldDB" id="A0A1K1NGI8"/>
<dbReference type="GO" id="GO:0004222">
    <property type="term" value="F:metalloendopeptidase activity"/>
    <property type="evidence" value="ECO:0007669"/>
    <property type="project" value="InterPro"/>
</dbReference>
<dbReference type="PANTHER" id="PTHR42837:SF2">
    <property type="entry name" value="MEMBRANE METALLOPROTEASE ARASP2, CHLOROPLASTIC-RELATED"/>
    <property type="match status" value="1"/>
</dbReference>
<evidence type="ECO:0000256" key="9">
    <source>
        <dbReference type="ARBA" id="ARBA00023049"/>
    </source>
</evidence>
<feature type="transmembrane region" description="Helical" evidence="11">
    <location>
        <begin position="88"/>
        <end position="112"/>
    </location>
</feature>
<keyword evidence="10 11" id="KW-0472">Membrane</keyword>
<evidence type="ECO:0000313" key="14">
    <source>
        <dbReference type="Proteomes" id="UP000183461"/>
    </source>
</evidence>
<keyword evidence="8 11" id="KW-1133">Transmembrane helix</keyword>
<dbReference type="Gene3D" id="2.30.42.10">
    <property type="match status" value="1"/>
</dbReference>